<evidence type="ECO:0000313" key="2">
    <source>
        <dbReference type="EMBL" id="BDD12903.1"/>
    </source>
</evidence>
<protein>
    <submittedName>
        <fullName evidence="2">Uncharacterized protein</fullName>
    </submittedName>
</protein>
<keyword evidence="3" id="KW-1185">Reference proteome</keyword>
<feature type="transmembrane region" description="Helical" evidence="1">
    <location>
        <begin position="20"/>
        <end position="41"/>
    </location>
</feature>
<accession>A0AAU9CY86</accession>
<dbReference type="KEGG" id="fax:FUAX_53350"/>
<organism evidence="2 3">
    <name type="scientific">Fulvitalea axinellae</name>
    <dbReference type="NCBI Taxonomy" id="1182444"/>
    <lineage>
        <taxon>Bacteria</taxon>
        <taxon>Pseudomonadati</taxon>
        <taxon>Bacteroidota</taxon>
        <taxon>Cytophagia</taxon>
        <taxon>Cytophagales</taxon>
        <taxon>Persicobacteraceae</taxon>
        <taxon>Fulvitalea</taxon>
    </lineage>
</organism>
<geneLocation type="plasmid" evidence="2 3">
    <name>pFA8</name>
</geneLocation>
<gene>
    <name evidence="2" type="ORF">FUAX_53350</name>
</gene>
<dbReference type="Proteomes" id="UP001348817">
    <property type="component" value="Plasmid pFA8"/>
</dbReference>
<evidence type="ECO:0000313" key="3">
    <source>
        <dbReference type="Proteomes" id="UP001348817"/>
    </source>
</evidence>
<proteinExistence type="predicted"/>
<keyword evidence="1" id="KW-0812">Transmembrane</keyword>
<name>A0AAU9CY86_9BACT</name>
<evidence type="ECO:0000256" key="1">
    <source>
        <dbReference type="SAM" id="Phobius"/>
    </source>
</evidence>
<keyword evidence="1" id="KW-1133">Transmembrane helix</keyword>
<keyword evidence="1" id="KW-0472">Membrane</keyword>
<dbReference type="EMBL" id="AP025322">
    <property type="protein sequence ID" value="BDD12903.1"/>
    <property type="molecule type" value="Genomic_DNA"/>
</dbReference>
<sequence length="55" mass="6614">MYCLCVDNLWVTIRVLEQDVFSPYIFIVLFIVRVDDLYITIRMGRQDTPLSLRFL</sequence>
<keyword evidence="2" id="KW-0614">Plasmid</keyword>
<reference evidence="2 3" key="1">
    <citation type="submission" date="2021-12" db="EMBL/GenBank/DDBJ databases">
        <title>Genome sequencing of bacteria with rrn-lacking chromosome and rrn-plasmid.</title>
        <authorList>
            <person name="Anda M."/>
            <person name="Iwasaki W."/>
        </authorList>
    </citation>
    <scope>NUCLEOTIDE SEQUENCE [LARGE SCALE GENOMIC DNA]</scope>
    <source>
        <strain evidence="2 3">DSM 100852</strain>
        <plasmid evidence="2 3">pFA8</plasmid>
    </source>
</reference>
<dbReference type="AlphaFoldDB" id="A0AAU9CY86"/>